<dbReference type="OrthoDB" id="10057873at2759"/>
<keyword evidence="2" id="KW-1185">Reference proteome</keyword>
<gene>
    <name evidence="1" type="ORF">SKAU_G00411880</name>
</gene>
<evidence type="ECO:0000313" key="1">
    <source>
        <dbReference type="EMBL" id="KAJ8333869.1"/>
    </source>
</evidence>
<reference evidence="1" key="1">
    <citation type="journal article" date="2023" name="Science">
        <title>Genome structures resolve the early diversification of teleost fishes.</title>
        <authorList>
            <person name="Parey E."/>
            <person name="Louis A."/>
            <person name="Montfort J."/>
            <person name="Bouchez O."/>
            <person name="Roques C."/>
            <person name="Iampietro C."/>
            <person name="Lluch J."/>
            <person name="Castinel A."/>
            <person name="Donnadieu C."/>
            <person name="Desvignes T."/>
            <person name="Floi Bucao C."/>
            <person name="Jouanno E."/>
            <person name="Wen M."/>
            <person name="Mejri S."/>
            <person name="Dirks R."/>
            <person name="Jansen H."/>
            <person name="Henkel C."/>
            <person name="Chen W.J."/>
            <person name="Zahm M."/>
            <person name="Cabau C."/>
            <person name="Klopp C."/>
            <person name="Thompson A.W."/>
            <person name="Robinson-Rechavi M."/>
            <person name="Braasch I."/>
            <person name="Lecointre G."/>
            <person name="Bobe J."/>
            <person name="Postlethwait J.H."/>
            <person name="Berthelot C."/>
            <person name="Roest Crollius H."/>
            <person name="Guiguen Y."/>
        </authorList>
    </citation>
    <scope>NUCLEOTIDE SEQUENCE</scope>
    <source>
        <strain evidence="1">WJC10195</strain>
    </source>
</reference>
<name>A0A9Q1IBS8_SYNKA</name>
<proteinExistence type="predicted"/>
<protein>
    <recommendedName>
        <fullName evidence="3">HAT C-terminal dimerisation domain-containing protein</fullName>
    </recommendedName>
</protein>
<evidence type="ECO:0008006" key="3">
    <source>
        <dbReference type="Google" id="ProtNLM"/>
    </source>
</evidence>
<dbReference type="AlphaFoldDB" id="A0A9Q1IBS8"/>
<accession>A0A9Q1IBS8</accession>
<dbReference type="SUPFAM" id="SSF53098">
    <property type="entry name" value="Ribonuclease H-like"/>
    <property type="match status" value="1"/>
</dbReference>
<sequence length="169" mass="19266">MIKRYIDSGTGDHGIKRMKAMMPFQLVSLKERFVDLEKEALVVVATSLDPRYKAKFWATNEQQCRPKLHVQEAVARMCESHNLDAEQQAEPQATAPKRHCLSIWNSWDELYCTGTVDCATSSIKTEMSTFYSEPLVTHTEDPIHWWKTNQACLPHLVKVPVSTADICAK</sequence>
<dbReference type="Proteomes" id="UP001152622">
    <property type="component" value="Chromosome 22"/>
</dbReference>
<evidence type="ECO:0000313" key="2">
    <source>
        <dbReference type="Proteomes" id="UP001152622"/>
    </source>
</evidence>
<comment type="caution">
    <text evidence="1">The sequence shown here is derived from an EMBL/GenBank/DDBJ whole genome shotgun (WGS) entry which is preliminary data.</text>
</comment>
<dbReference type="EMBL" id="JAINUF010000022">
    <property type="protein sequence ID" value="KAJ8333869.1"/>
    <property type="molecule type" value="Genomic_DNA"/>
</dbReference>
<organism evidence="1 2">
    <name type="scientific">Synaphobranchus kaupii</name>
    <name type="common">Kaup's arrowtooth eel</name>
    <dbReference type="NCBI Taxonomy" id="118154"/>
    <lineage>
        <taxon>Eukaryota</taxon>
        <taxon>Metazoa</taxon>
        <taxon>Chordata</taxon>
        <taxon>Craniata</taxon>
        <taxon>Vertebrata</taxon>
        <taxon>Euteleostomi</taxon>
        <taxon>Actinopterygii</taxon>
        <taxon>Neopterygii</taxon>
        <taxon>Teleostei</taxon>
        <taxon>Anguilliformes</taxon>
        <taxon>Synaphobranchidae</taxon>
        <taxon>Synaphobranchus</taxon>
    </lineage>
</organism>
<dbReference type="InterPro" id="IPR012337">
    <property type="entry name" value="RNaseH-like_sf"/>
</dbReference>